<dbReference type="AlphaFoldDB" id="A0AAD9MMH8"/>
<keyword evidence="3" id="KW-1133">Transmembrane helix</keyword>
<evidence type="ECO:0000313" key="7">
    <source>
        <dbReference type="Proteomes" id="UP001255856"/>
    </source>
</evidence>
<dbReference type="PANTHER" id="PTHR15371:SF0">
    <property type="entry name" value="SD19278P"/>
    <property type="match status" value="1"/>
</dbReference>
<evidence type="ECO:0000256" key="2">
    <source>
        <dbReference type="ARBA" id="ARBA00022692"/>
    </source>
</evidence>
<keyword evidence="7" id="KW-1185">Reference proteome</keyword>
<dbReference type="GO" id="GO:0008320">
    <property type="term" value="F:protein transmembrane transporter activity"/>
    <property type="evidence" value="ECO:0007669"/>
    <property type="project" value="TreeGrafter"/>
</dbReference>
<evidence type="ECO:0008006" key="8">
    <source>
        <dbReference type="Google" id="ProtNLM"/>
    </source>
</evidence>
<evidence type="ECO:0000256" key="3">
    <source>
        <dbReference type="ARBA" id="ARBA00022989"/>
    </source>
</evidence>
<dbReference type="Pfam" id="PF02466">
    <property type="entry name" value="Tim17"/>
    <property type="match status" value="1"/>
</dbReference>
<dbReference type="Proteomes" id="UP001255856">
    <property type="component" value="Unassembled WGS sequence"/>
</dbReference>
<reference evidence="6" key="1">
    <citation type="submission" date="2021-01" db="EMBL/GenBank/DDBJ databases">
        <authorList>
            <person name="Eckstrom K.M.E."/>
        </authorList>
    </citation>
    <scope>NUCLEOTIDE SEQUENCE</scope>
    <source>
        <strain evidence="6">UVCC 0001</strain>
    </source>
</reference>
<evidence type="ECO:0000313" key="6">
    <source>
        <dbReference type="EMBL" id="KAK2076966.1"/>
    </source>
</evidence>
<organism evidence="6 7">
    <name type="scientific">Prototheca wickerhamii</name>
    <dbReference type="NCBI Taxonomy" id="3111"/>
    <lineage>
        <taxon>Eukaryota</taxon>
        <taxon>Viridiplantae</taxon>
        <taxon>Chlorophyta</taxon>
        <taxon>core chlorophytes</taxon>
        <taxon>Trebouxiophyceae</taxon>
        <taxon>Chlorellales</taxon>
        <taxon>Chlorellaceae</taxon>
        <taxon>Prototheca</taxon>
    </lineage>
</organism>
<accession>A0AAD9MMH8</accession>
<comment type="subcellular location">
    <subcellularLocation>
        <location evidence="1">Membrane</location>
        <topology evidence="1">Multi-pass membrane protein</topology>
    </subcellularLocation>
</comment>
<dbReference type="InterPro" id="IPR045238">
    <property type="entry name" value="Tim23-like"/>
</dbReference>
<proteinExistence type="predicted"/>
<keyword evidence="2" id="KW-0812">Transmembrane</keyword>
<evidence type="ECO:0000256" key="1">
    <source>
        <dbReference type="ARBA" id="ARBA00004141"/>
    </source>
</evidence>
<evidence type="ECO:0000256" key="5">
    <source>
        <dbReference type="SAM" id="MobiDB-lite"/>
    </source>
</evidence>
<sequence length="239" mass="24587">MGLFDALRRKRAPEDEQGAGVEEAQAPAPSIDLTEAAAAPATPAAGPSNPFDMQAHDTGRMYNPYEGLGMALNRREGLPSFRLPEQPEFLFSEEATVHHRSFSENVTYYTGAGYLAGALLGGGRGAFQALSSPLAVEGAGATQRLRVNQLLNTSGKLGRANGNSLGTLGLFFAAAESLGGYLNDGEVVPPELCTLAAGATTGALYRSVRGPRQAAAAGALGLLGAGILVVARKTISSGL</sequence>
<dbReference type="GO" id="GO:0030150">
    <property type="term" value="P:protein import into mitochondrial matrix"/>
    <property type="evidence" value="ECO:0007669"/>
    <property type="project" value="TreeGrafter"/>
</dbReference>
<feature type="region of interest" description="Disordered" evidence="5">
    <location>
        <begin position="1"/>
        <end position="56"/>
    </location>
</feature>
<keyword evidence="4" id="KW-0472">Membrane</keyword>
<feature type="compositionally biased region" description="Low complexity" evidence="5">
    <location>
        <begin position="36"/>
        <end position="47"/>
    </location>
</feature>
<dbReference type="GO" id="GO:0005744">
    <property type="term" value="C:TIM23 mitochondrial import inner membrane translocase complex"/>
    <property type="evidence" value="ECO:0007669"/>
    <property type="project" value="TreeGrafter"/>
</dbReference>
<evidence type="ECO:0000256" key="4">
    <source>
        <dbReference type="ARBA" id="ARBA00023136"/>
    </source>
</evidence>
<gene>
    <name evidence="6" type="ORF">QBZ16_005194</name>
</gene>
<dbReference type="PANTHER" id="PTHR15371">
    <property type="entry name" value="TIM23"/>
    <property type="match status" value="1"/>
</dbReference>
<name>A0AAD9MMH8_PROWI</name>
<protein>
    <recommendedName>
        <fullName evidence="8">Mitochondrial import inner membrane translocase subunit TIM23</fullName>
    </recommendedName>
</protein>
<dbReference type="EMBL" id="JASFZW010000008">
    <property type="protein sequence ID" value="KAK2076966.1"/>
    <property type="molecule type" value="Genomic_DNA"/>
</dbReference>
<comment type="caution">
    <text evidence="6">The sequence shown here is derived from an EMBL/GenBank/DDBJ whole genome shotgun (WGS) entry which is preliminary data.</text>
</comment>